<dbReference type="EMBL" id="ASPP01012414">
    <property type="protein sequence ID" value="ETO20622.1"/>
    <property type="molecule type" value="Genomic_DNA"/>
</dbReference>
<keyword evidence="1" id="KW-1133">Transmembrane helix</keyword>
<dbReference type="AlphaFoldDB" id="X6N5N3"/>
<keyword evidence="3" id="KW-1185">Reference proteome</keyword>
<gene>
    <name evidence="2" type="ORF">RFI_16595</name>
</gene>
<evidence type="ECO:0000313" key="2">
    <source>
        <dbReference type="EMBL" id="ETO20622.1"/>
    </source>
</evidence>
<feature type="transmembrane region" description="Helical" evidence="1">
    <location>
        <begin position="110"/>
        <end position="132"/>
    </location>
</feature>
<sequence>MEYLGPLLLWAATWVILAFYVATETRITPEVPNMLELRPFVLYFGSEESLRTTAYVFLRGFSKSTLEIHRLEATWDRLLIATCVSIVYSLIPGVTRALSGRKFWPSDVLHFEVVVSAFVTNLLLVFVLALVLQMQLMSGLQNYVEWMDDVTSLLDPEFAIHRGLPYLSFFRQSNALSWVEMRSYLYSKGLIISTRQEIFVGALVILDIGLACYLLYQLITEQQHDNLLLYQSETYNGILFLFAVIVYALLRMIRITGMIQRLQIKQKALLNNQVNNGTRDG</sequence>
<accession>X6N5N3</accession>
<organism evidence="2 3">
    <name type="scientific">Reticulomyxa filosa</name>
    <dbReference type="NCBI Taxonomy" id="46433"/>
    <lineage>
        <taxon>Eukaryota</taxon>
        <taxon>Sar</taxon>
        <taxon>Rhizaria</taxon>
        <taxon>Retaria</taxon>
        <taxon>Foraminifera</taxon>
        <taxon>Monothalamids</taxon>
        <taxon>Reticulomyxidae</taxon>
        <taxon>Reticulomyxa</taxon>
    </lineage>
</organism>
<feature type="transmembrane region" description="Helical" evidence="1">
    <location>
        <begin position="198"/>
        <end position="219"/>
    </location>
</feature>
<evidence type="ECO:0000256" key="1">
    <source>
        <dbReference type="SAM" id="Phobius"/>
    </source>
</evidence>
<keyword evidence="1" id="KW-0472">Membrane</keyword>
<feature type="transmembrane region" description="Helical" evidence="1">
    <location>
        <begin position="78"/>
        <end position="98"/>
    </location>
</feature>
<keyword evidence="1" id="KW-0812">Transmembrane</keyword>
<comment type="caution">
    <text evidence="2">The sequence shown here is derived from an EMBL/GenBank/DDBJ whole genome shotgun (WGS) entry which is preliminary data.</text>
</comment>
<evidence type="ECO:0000313" key="3">
    <source>
        <dbReference type="Proteomes" id="UP000023152"/>
    </source>
</evidence>
<feature type="transmembrane region" description="Helical" evidence="1">
    <location>
        <begin position="234"/>
        <end position="253"/>
    </location>
</feature>
<dbReference type="Proteomes" id="UP000023152">
    <property type="component" value="Unassembled WGS sequence"/>
</dbReference>
<protein>
    <submittedName>
        <fullName evidence="2">Uncharacterized protein</fullName>
    </submittedName>
</protein>
<reference evidence="2 3" key="1">
    <citation type="journal article" date="2013" name="Curr. Biol.">
        <title>The Genome of the Foraminiferan Reticulomyxa filosa.</title>
        <authorList>
            <person name="Glockner G."/>
            <person name="Hulsmann N."/>
            <person name="Schleicher M."/>
            <person name="Noegel A.A."/>
            <person name="Eichinger L."/>
            <person name="Gallinger C."/>
            <person name="Pawlowski J."/>
            <person name="Sierra R."/>
            <person name="Euteneuer U."/>
            <person name="Pillet L."/>
            <person name="Moustafa A."/>
            <person name="Platzer M."/>
            <person name="Groth M."/>
            <person name="Szafranski K."/>
            <person name="Schliwa M."/>
        </authorList>
    </citation>
    <scope>NUCLEOTIDE SEQUENCE [LARGE SCALE GENOMIC DNA]</scope>
</reference>
<proteinExistence type="predicted"/>
<name>X6N5N3_RETFI</name>